<dbReference type="OrthoDB" id="1489065at2"/>
<keyword evidence="3" id="KW-1185">Reference proteome</keyword>
<evidence type="ECO:0000256" key="1">
    <source>
        <dbReference type="SAM" id="Phobius"/>
    </source>
</evidence>
<protein>
    <submittedName>
        <fullName evidence="2">Uncharacterized protein</fullName>
    </submittedName>
</protein>
<keyword evidence="1" id="KW-1133">Transmembrane helix</keyword>
<dbReference type="RefSeq" id="WP_147086904.1">
    <property type="nucleotide sequence ID" value="NZ_VORM01000013.1"/>
</dbReference>
<organism evidence="2 3">
    <name type="scientific">Subsaximicrobium wynnwilliamsii</name>
    <dbReference type="NCBI Taxonomy" id="291179"/>
    <lineage>
        <taxon>Bacteria</taxon>
        <taxon>Pseudomonadati</taxon>
        <taxon>Bacteroidota</taxon>
        <taxon>Flavobacteriia</taxon>
        <taxon>Flavobacteriales</taxon>
        <taxon>Flavobacteriaceae</taxon>
        <taxon>Subsaximicrobium</taxon>
    </lineage>
</organism>
<evidence type="ECO:0000313" key="2">
    <source>
        <dbReference type="EMBL" id="TXD88535.1"/>
    </source>
</evidence>
<dbReference type="Proteomes" id="UP000321578">
    <property type="component" value="Unassembled WGS sequence"/>
</dbReference>
<proteinExistence type="predicted"/>
<sequence>MQNPEPRQNKSTSLKWRKRILVALAVLILFPTALFTIGWFNRDTVIDALQDWYGENSSGTLTIGKVNASFISGFPKVGFTLKDIEQTSTDTILDKFSSINIEEAKIVIGAGNLLSGNIKIESIRLKNAVISSEVISKKSLGYHQQLKRDKANKKHKGIIMPEWLHADGVKFVLENITYVTKDSILNKYFNLDIHKIEGSYKGNKNQLLGNLFMDVTVNNLGFNTKKGSYFNGARVTGSPDFTIDLENDSISLPEFLFKVDAQNFDLSANFDFSSSNHYEFKLQNLKTNFNATKGLLPDSLAAKVAKFDIQKPFETKLQLRGKFTYGNNPDLEIHFSTDSNAVNVGQKIHLKNTSFSGNLTNDIYETDSLRDAKRTVKDLKVTFNNLNADLGAIKVDINNSYYKSTPETLNFIKAQINLNGSNEALAKLIEMDNFDFEGGTFQLNAVISGDINTPSEFINKATGHFNLANTRVVLKKNGLQLPLETIDVSLEREHSTLRQLIVNLPNGEDLVLKGSLKNIAGLLSKNPTTPTTSSISLNSKRLNINNIIALSKQFIPKSQKNRDDRKTLHEILNAVYKQFHPSFDINVDALTFNDFTINDLRSHIDLVDSKTILMRSFDFDYYGAFTSLKGSVVLPENNLKDAIYINAEATSRGNISVFEQLFDIQLFRFDAGDYQFHGNVKGNVKEFNEILNNAEGDFTLTNTKLHYPPANMDIDIDSLALFVDNADLHLKKFNLEIGELYPIKLSGKITGFPKFLMDDAQDSAAIFLKINAPFIDSNTWLTTLNSLKYDDKLKTPKGNSGMFRLFKDLNTFNPEIEIEIDSLKYKDLITDQLKAKVYFENDSILKLNNLSLNYKQTTANISGKVKAHIAQLDTLDTNPFDLDVLVSVDGKSEDLNDYLKTKNFIFKSGDFEFKWHYKAQSKNLEIVNPTGSGDLKISNTLVDYTAAGLQIPVDSLHIAIDNDVARLKTLDIDLPGKSSVFFSGAINQFSNFINNDRDEKVHSSNFLIYSPYLDDSDIKAFFANASSRTKKQNADEGALKTFKKALVGINSSFYPTATVKIDTLRHDDLQVTNFGIQLLFDHRGNFEIQDTHLNFYGGSLALNVDVGLQAKNDIPINMEMRADAINLNELVSQLNYFNDDALRNAEKIEGTLNFNIETIGKLNYDGKVDMNSLNGKLHLDLSNFKLYNYKPIVENSVLMKDERFEKLSFRPIVQTFEIRNGEIIIPRTEIQSSAIHFFAEGRFKLNEYMNVWLSLPWKNLKSNDGLTLPEKTTFANAGSKFYLQLVQDKTEEKEKNRDLKVKFRLSNRKLGKMKQAQN</sequence>
<feature type="transmembrane region" description="Helical" evidence="1">
    <location>
        <begin position="20"/>
        <end position="40"/>
    </location>
</feature>
<comment type="caution">
    <text evidence="2">The sequence shown here is derived from an EMBL/GenBank/DDBJ whole genome shotgun (WGS) entry which is preliminary data.</text>
</comment>
<keyword evidence="1" id="KW-0472">Membrane</keyword>
<name>A0A5C6ZFB3_9FLAO</name>
<gene>
    <name evidence="2" type="ORF">ESY86_12400</name>
</gene>
<dbReference type="EMBL" id="VORO01000013">
    <property type="protein sequence ID" value="TXD88535.1"/>
    <property type="molecule type" value="Genomic_DNA"/>
</dbReference>
<evidence type="ECO:0000313" key="3">
    <source>
        <dbReference type="Proteomes" id="UP000321578"/>
    </source>
</evidence>
<reference evidence="2 3" key="1">
    <citation type="submission" date="2019-08" db="EMBL/GenBank/DDBJ databases">
        <title>Genomes of Subsaximicrobium wynnwilliamsii strains.</title>
        <authorList>
            <person name="Bowman J.P."/>
        </authorList>
    </citation>
    <scope>NUCLEOTIDE SEQUENCE [LARGE SCALE GENOMIC DNA]</scope>
    <source>
        <strain evidence="2 3">2-80-2</strain>
    </source>
</reference>
<keyword evidence="1" id="KW-0812">Transmembrane</keyword>
<accession>A0A5C6ZFB3</accession>